<evidence type="ECO:0000313" key="1">
    <source>
        <dbReference type="EMBL" id="OAO18237.1"/>
    </source>
</evidence>
<protein>
    <submittedName>
        <fullName evidence="1">Uncharacterized protein</fullName>
    </submittedName>
</protein>
<comment type="caution">
    <text evidence="1">The sequence shown here is derived from an EMBL/GenBank/DDBJ whole genome shotgun (WGS) entry which is preliminary data.</text>
</comment>
<name>A0A196SQ06_BLAHN</name>
<evidence type="ECO:0000313" key="2">
    <source>
        <dbReference type="Proteomes" id="UP000078348"/>
    </source>
</evidence>
<dbReference type="AlphaFoldDB" id="A0A196SQ06"/>
<dbReference type="Proteomes" id="UP000078348">
    <property type="component" value="Unassembled WGS sequence"/>
</dbReference>
<dbReference type="EMBL" id="LXWW01000001">
    <property type="protein sequence ID" value="OAO18237.1"/>
    <property type="molecule type" value="Genomic_DNA"/>
</dbReference>
<keyword evidence="2" id="KW-1185">Reference proteome</keyword>
<dbReference type="OrthoDB" id="10407263at2759"/>
<reference evidence="1 2" key="1">
    <citation type="submission" date="2016-05" db="EMBL/GenBank/DDBJ databases">
        <title>Nuclear genome of Blastocystis sp. subtype 1 NandII.</title>
        <authorList>
            <person name="Gentekaki E."/>
            <person name="Curtis B."/>
            <person name="Stairs C."/>
            <person name="Eme L."/>
            <person name="Herman E."/>
            <person name="Klimes V."/>
            <person name="Arias M.C."/>
            <person name="Elias M."/>
            <person name="Hilliou F."/>
            <person name="Klute M."/>
            <person name="Malik S.-B."/>
            <person name="Pightling A."/>
            <person name="Rachubinski R."/>
            <person name="Salas D."/>
            <person name="Schlacht A."/>
            <person name="Suga H."/>
            <person name="Archibald J."/>
            <person name="Ball S.G."/>
            <person name="Clark G."/>
            <person name="Dacks J."/>
            <person name="Van Der Giezen M."/>
            <person name="Tsaousis A."/>
            <person name="Roger A."/>
        </authorList>
    </citation>
    <scope>NUCLEOTIDE SEQUENCE [LARGE SCALE GENOMIC DNA]</scope>
    <source>
        <strain evidence="2">ATCC 50177 / NandII</strain>
    </source>
</reference>
<sequence length="291" mass="30965">MTKIGNATRTRIGGLWGQGKKTEPIDAWTTTMSVTFTYSSIDNKWNQFASKGDRIQIVNQGQSFQGTVEAASPSCVLITLDNTGKQVEVKHNSFQIVKRRLTTQNNIPVETGDLIVFTADGNAYTGIISAIDAAANLAAVDVVSNTKVGRQQVAINKLSYLAKGYTTGNMSPMPQVNASSPGSVQIQPQNPQGVPQINTAQNASQIALLYPAPCVVMAVPYNTNPDSFPEAMYVQMPDRAPGQPVLLPVVRMGCDTALVVIPPAKGRGATMVSATPVKATPLQSRPSTTSM</sequence>
<organism evidence="1 2">
    <name type="scientific">Blastocystis sp. subtype 1 (strain ATCC 50177 / NandII)</name>
    <dbReference type="NCBI Taxonomy" id="478820"/>
    <lineage>
        <taxon>Eukaryota</taxon>
        <taxon>Sar</taxon>
        <taxon>Stramenopiles</taxon>
        <taxon>Bigyra</taxon>
        <taxon>Opalozoa</taxon>
        <taxon>Opalinata</taxon>
        <taxon>Blastocystidae</taxon>
        <taxon>Blastocystis</taxon>
    </lineage>
</organism>
<proteinExistence type="predicted"/>
<accession>A0A196SQ06</accession>
<gene>
    <name evidence="1" type="ORF">AV274_0019</name>
</gene>